<dbReference type="Gene3D" id="1.10.8.80">
    <property type="entry name" value="Magnesium chelatase subunit I, C-Terminal domain"/>
    <property type="match status" value="1"/>
</dbReference>
<keyword evidence="3" id="KW-0067">ATP-binding</keyword>
<evidence type="ECO:0000256" key="4">
    <source>
        <dbReference type="SAM" id="MobiDB-lite"/>
    </source>
</evidence>
<organism evidence="6 7">
    <name type="scientific">Haloferax sulfurifontis</name>
    <dbReference type="NCBI Taxonomy" id="255616"/>
    <lineage>
        <taxon>Archaea</taxon>
        <taxon>Methanobacteriati</taxon>
        <taxon>Methanobacteriota</taxon>
        <taxon>Stenosarchaea group</taxon>
        <taxon>Halobacteria</taxon>
        <taxon>Halobacteriales</taxon>
        <taxon>Haloferacaceae</taxon>
        <taxon>Haloferax</taxon>
    </lineage>
</organism>
<feature type="compositionally biased region" description="Basic and acidic residues" evidence="4">
    <location>
        <begin position="499"/>
        <end position="515"/>
    </location>
</feature>
<dbReference type="InterPro" id="IPR036465">
    <property type="entry name" value="vWFA_dom_sf"/>
</dbReference>
<comment type="caution">
    <text evidence="6">The sequence shown here is derived from an EMBL/GenBank/DDBJ whole genome shotgun (WGS) entry which is preliminary data.</text>
</comment>
<dbReference type="SMART" id="SM00327">
    <property type="entry name" value="VWA"/>
    <property type="match status" value="1"/>
</dbReference>
<dbReference type="PANTHER" id="PTHR35023:SF1">
    <property type="entry name" value="MG-PROTOPORPHYRIN IX CHELATASE"/>
    <property type="match status" value="1"/>
</dbReference>
<evidence type="ECO:0000313" key="7">
    <source>
        <dbReference type="Proteomes" id="UP000646833"/>
    </source>
</evidence>
<dbReference type="Pfam" id="PF13519">
    <property type="entry name" value="VWA_2"/>
    <property type="match status" value="1"/>
</dbReference>
<protein>
    <recommendedName>
        <fullName evidence="5">VWFA domain-containing protein</fullName>
    </recommendedName>
</protein>
<dbReference type="InterPro" id="IPR041628">
    <property type="entry name" value="ChlI/MoxR_AAA_lid"/>
</dbReference>
<evidence type="ECO:0000313" key="6">
    <source>
        <dbReference type="EMBL" id="GGC65144.1"/>
    </source>
</evidence>
<dbReference type="SUPFAM" id="SSF53300">
    <property type="entry name" value="vWA-like"/>
    <property type="match status" value="1"/>
</dbReference>
<evidence type="ECO:0000256" key="2">
    <source>
        <dbReference type="ARBA" id="ARBA00022741"/>
    </source>
</evidence>
<dbReference type="RefSeq" id="WP_188424241.1">
    <property type="nucleotide sequence ID" value="NZ_BMCI01000005.1"/>
</dbReference>
<sequence length="729" mass="75114">MTTQTLPFSAIVGQDELKRALLAVGANGDLDGLLVRGEKGTAKSTAVRALAGLLPEQKVVADCPYGCPPDPDDPARQCDSCRARDDPAVERRSVPLVTLPLGATRDRVAGTLSVADALDGEASFDPGLLARANRGILYVDEVNLLDDHLVDLLLDAAASGVNRVERDGVSVEHPAEFTLVGTMNPEEGDLRPQLRDRFALQATVVGSRDINDRVEIIDRALGDGDDTEAAGDDRREATAALEAALREATDRLDSVALPAEFKRDIAELCVDAGVEGHRADIAIARAARTLAALDGRTKVLESDVREAAALALPHRLQSRPFDDDPDVDDVLDDHFDGEDDRDDGDGEEDGSGDGSEGAGGDGDSDGGDDGDGGDRDDDGGGDGRNDDGGEEAGSDAAGDSSDSDAGDDADGDDAGGDDRGGAVGGADESGPEDGDSEDGSPGDGDTDDSGDDGLEDDDPDEATPLLPGQSRAAVGDSERPPVEEATLDAETPGDGSRAAVRESRQGRGSRVRTEPATETDAIDVPASVRAAASAGRSRVTRSDLRTAVSRGSAATLVVFVVDASASMRAAMRRAKATVLSLLEDAYEKRDEVAFVAVAGDDAEVLLPPTDSVTLAARHLKELPTGDRTPLPSGLDAARRVIDRSDADAALVVVVTDGRANVADGSPTGQTRSAARHLAAADASVVVVDAGDDGIGVTDILVSETGARRIPLSDLSAERVAEAARSADGQ</sequence>
<reference evidence="6" key="1">
    <citation type="journal article" date="2014" name="Int. J. Syst. Evol. Microbiol.">
        <title>Complete genome sequence of Corynebacterium casei LMG S-19264T (=DSM 44701T), isolated from a smear-ripened cheese.</title>
        <authorList>
            <consortium name="US DOE Joint Genome Institute (JGI-PGF)"/>
            <person name="Walter F."/>
            <person name="Albersmeier A."/>
            <person name="Kalinowski J."/>
            <person name="Ruckert C."/>
        </authorList>
    </citation>
    <scope>NUCLEOTIDE SEQUENCE</scope>
    <source>
        <strain evidence="6">CCM 7217</strain>
    </source>
</reference>
<dbReference type="InterPro" id="IPR003593">
    <property type="entry name" value="AAA+_ATPase"/>
</dbReference>
<feature type="compositionally biased region" description="Acidic residues" evidence="4">
    <location>
        <begin position="323"/>
        <end position="351"/>
    </location>
</feature>
<reference evidence="6" key="2">
    <citation type="submission" date="2020-09" db="EMBL/GenBank/DDBJ databases">
        <authorList>
            <person name="Sun Q."/>
            <person name="Sedlacek I."/>
        </authorList>
    </citation>
    <scope>NUCLEOTIDE SEQUENCE</scope>
    <source>
        <strain evidence="6">CCM 7217</strain>
    </source>
</reference>
<evidence type="ECO:0000256" key="1">
    <source>
        <dbReference type="ARBA" id="ARBA00005799"/>
    </source>
</evidence>
<name>A0A830E3C0_9EURY</name>
<evidence type="ECO:0000256" key="3">
    <source>
        <dbReference type="ARBA" id="ARBA00022840"/>
    </source>
</evidence>
<gene>
    <name evidence="6" type="ORF">GCM10007209_29090</name>
</gene>
<dbReference type="EMBL" id="BMCI01000005">
    <property type="protein sequence ID" value="GGC65144.1"/>
    <property type="molecule type" value="Genomic_DNA"/>
</dbReference>
<dbReference type="InterPro" id="IPR027417">
    <property type="entry name" value="P-loop_NTPase"/>
</dbReference>
<evidence type="ECO:0000259" key="5">
    <source>
        <dbReference type="PROSITE" id="PS50234"/>
    </source>
</evidence>
<dbReference type="Proteomes" id="UP000646833">
    <property type="component" value="Unassembled WGS sequence"/>
</dbReference>
<dbReference type="InterPro" id="IPR052989">
    <property type="entry name" value="Mg-chelatase_DI-like"/>
</dbReference>
<dbReference type="Gene3D" id="3.40.50.300">
    <property type="entry name" value="P-loop containing nucleotide triphosphate hydrolases"/>
    <property type="match status" value="1"/>
</dbReference>
<feature type="compositionally biased region" description="Acidic residues" evidence="4">
    <location>
        <begin position="362"/>
        <end position="380"/>
    </location>
</feature>
<feature type="domain" description="VWFA" evidence="5">
    <location>
        <begin position="556"/>
        <end position="692"/>
    </location>
</feature>
<dbReference type="PROSITE" id="PS50234">
    <property type="entry name" value="VWFA"/>
    <property type="match status" value="1"/>
</dbReference>
<dbReference type="InterPro" id="IPR002035">
    <property type="entry name" value="VWF_A"/>
</dbReference>
<proteinExistence type="inferred from homology"/>
<dbReference type="AlphaFoldDB" id="A0A830E3C0"/>
<dbReference type="Pfam" id="PF17863">
    <property type="entry name" value="AAA_lid_2"/>
    <property type="match status" value="1"/>
</dbReference>
<dbReference type="SUPFAM" id="SSF52540">
    <property type="entry name" value="P-loop containing nucleoside triphosphate hydrolases"/>
    <property type="match status" value="1"/>
</dbReference>
<dbReference type="Pfam" id="PF01078">
    <property type="entry name" value="Mg_chelatase"/>
    <property type="match status" value="1"/>
</dbReference>
<accession>A0A830E3C0</accession>
<feature type="region of interest" description="Disordered" evidence="4">
    <location>
        <begin position="316"/>
        <end position="522"/>
    </location>
</feature>
<dbReference type="Gene3D" id="3.40.50.410">
    <property type="entry name" value="von Willebrand factor, type A domain"/>
    <property type="match status" value="1"/>
</dbReference>
<feature type="compositionally biased region" description="Acidic residues" evidence="4">
    <location>
        <begin position="401"/>
        <end position="415"/>
    </location>
</feature>
<dbReference type="PANTHER" id="PTHR35023">
    <property type="entry name" value="CHELATASE-RELATED"/>
    <property type="match status" value="1"/>
</dbReference>
<dbReference type="GO" id="GO:0005524">
    <property type="term" value="F:ATP binding"/>
    <property type="evidence" value="ECO:0007669"/>
    <property type="project" value="UniProtKB-KW"/>
</dbReference>
<comment type="similarity">
    <text evidence="1">Belongs to the Mg-chelatase subunits D/I family.</text>
</comment>
<keyword evidence="2" id="KW-0547">Nucleotide-binding</keyword>
<feature type="compositionally biased region" description="Gly residues" evidence="4">
    <location>
        <begin position="352"/>
        <end position="361"/>
    </location>
</feature>
<feature type="compositionally biased region" description="Acidic residues" evidence="4">
    <location>
        <begin position="429"/>
        <end position="461"/>
    </location>
</feature>
<dbReference type="SMART" id="SM00382">
    <property type="entry name" value="AAA"/>
    <property type="match status" value="1"/>
</dbReference>
<dbReference type="InterPro" id="IPR000523">
    <property type="entry name" value="Mg_chelatse_chII-like_cat_dom"/>
</dbReference>